<dbReference type="RefSeq" id="WP_179824323.1">
    <property type="nucleotide sequence ID" value="NZ_JACCCO010000002.1"/>
</dbReference>
<comment type="caution">
    <text evidence="2">The sequence shown here is derived from an EMBL/GenBank/DDBJ whole genome shotgun (WGS) entry which is preliminary data.</text>
</comment>
<dbReference type="Proteomes" id="UP000576393">
    <property type="component" value="Unassembled WGS sequence"/>
</dbReference>
<evidence type="ECO:0000313" key="3">
    <source>
        <dbReference type="Proteomes" id="UP000576393"/>
    </source>
</evidence>
<accession>A0A852UWK3</accession>
<dbReference type="PANTHER" id="PTHR33169">
    <property type="entry name" value="PADR-FAMILY TRANSCRIPTIONAL REGULATOR"/>
    <property type="match status" value="1"/>
</dbReference>
<organism evidence="2 3">
    <name type="scientific">Streptosporangium sandarakinum</name>
    <dbReference type="NCBI Taxonomy" id="1260955"/>
    <lineage>
        <taxon>Bacteria</taxon>
        <taxon>Bacillati</taxon>
        <taxon>Actinomycetota</taxon>
        <taxon>Actinomycetes</taxon>
        <taxon>Streptosporangiales</taxon>
        <taxon>Streptosporangiaceae</taxon>
        <taxon>Streptosporangium</taxon>
    </lineage>
</organism>
<dbReference type="EMBL" id="JACCCO010000002">
    <property type="protein sequence ID" value="NYF42057.1"/>
    <property type="molecule type" value="Genomic_DNA"/>
</dbReference>
<dbReference type="InterPro" id="IPR036390">
    <property type="entry name" value="WH_DNA-bd_sf"/>
</dbReference>
<gene>
    <name evidence="2" type="ORF">HDA43_004258</name>
</gene>
<evidence type="ECO:0000313" key="2">
    <source>
        <dbReference type="EMBL" id="NYF42057.1"/>
    </source>
</evidence>
<dbReference type="GO" id="GO:0003677">
    <property type="term" value="F:DNA binding"/>
    <property type="evidence" value="ECO:0007669"/>
    <property type="project" value="UniProtKB-KW"/>
</dbReference>
<dbReference type="PANTHER" id="PTHR33169:SF27">
    <property type="entry name" value="TRANSCRIPTIONAL REGULATOR PADR FAMILY PROTEIN"/>
    <property type="match status" value="1"/>
</dbReference>
<dbReference type="AlphaFoldDB" id="A0A852UWK3"/>
<dbReference type="InterPro" id="IPR005149">
    <property type="entry name" value="Tscrpt_reg_PadR_N"/>
</dbReference>
<dbReference type="SUPFAM" id="SSF46785">
    <property type="entry name" value="Winged helix' DNA-binding domain"/>
    <property type="match status" value="1"/>
</dbReference>
<proteinExistence type="predicted"/>
<protein>
    <submittedName>
        <fullName evidence="2">DNA-binding PadR family transcriptional regulator</fullName>
    </submittedName>
</protein>
<sequence>MDAPYRASPLALTVLALLHHKPLHPYGMQRLIRQWGKDQVVNVGQRTGLYRAIDRLHAAGLIAVRETGRDQQYPERTVYEVTDAGRRVAKQWLCDMLAVPKQEFPQFPAALSQLLMLTPQEALDALGRRADALAATLEGYEAALEREADLPRITMLETEYLRAVTAAEAAWLRTVLDDLREGRLPWSLEVLAAIAGDRSP</sequence>
<dbReference type="InterPro" id="IPR036388">
    <property type="entry name" value="WH-like_DNA-bd_sf"/>
</dbReference>
<keyword evidence="2" id="KW-0238">DNA-binding</keyword>
<reference evidence="2 3" key="1">
    <citation type="submission" date="2020-07" db="EMBL/GenBank/DDBJ databases">
        <title>Sequencing the genomes of 1000 actinobacteria strains.</title>
        <authorList>
            <person name="Klenk H.-P."/>
        </authorList>
    </citation>
    <scope>NUCLEOTIDE SEQUENCE [LARGE SCALE GENOMIC DNA]</scope>
    <source>
        <strain evidence="2 3">DSM 45763</strain>
    </source>
</reference>
<dbReference type="Pfam" id="PF03551">
    <property type="entry name" value="PadR"/>
    <property type="match status" value="1"/>
</dbReference>
<dbReference type="InterPro" id="IPR052509">
    <property type="entry name" value="Metal_resp_DNA-bind_regulator"/>
</dbReference>
<dbReference type="Gene3D" id="1.10.10.10">
    <property type="entry name" value="Winged helix-like DNA-binding domain superfamily/Winged helix DNA-binding domain"/>
    <property type="match status" value="1"/>
</dbReference>
<name>A0A852UWK3_9ACTN</name>
<keyword evidence="3" id="KW-1185">Reference proteome</keyword>
<feature type="domain" description="Transcription regulator PadR N-terminal" evidence="1">
    <location>
        <begin position="14"/>
        <end position="90"/>
    </location>
</feature>
<evidence type="ECO:0000259" key="1">
    <source>
        <dbReference type="Pfam" id="PF03551"/>
    </source>
</evidence>